<evidence type="ECO:0000313" key="2">
    <source>
        <dbReference type="Proteomes" id="UP001374535"/>
    </source>
</evidence>
<dbReference type="Proteomes" id="UP001374535">
    <property type="component" value="Chromosome 1"/>
</dbReference>
<sequence length="101" mass="11174">KNNIQIFIPPETNGLLPTKPSPTTLHCSNHSLASLSPIILHSSLLQSQFLNHEMGVTQSFLLHDSSSIFGSWHPSTTFILIKSSYPSHEFPALKPEQSKPI</sequence>
<reference evidence="1 2" key="1">
    <citation type="journal article" date="2023" name="Life. Sci Alliance">
        <title>Evolutionary insights into 3D genome organization and epigenetic landscape of Vigna mungo.</title>
        <authorList>
            <person name="Junaid A."/>
            <person name="Singh B."/>
            <person name="Bhatia S."/>
        </authorList>
    </citation>
    <scope>NUCLEOTIDE SEQUENCE [LARGE SCALE GENOMIC DNA]</scope>
    <source>
        <strain evidence="1">Urdbean</strain>
    </source>
</reference>
<dbReference type="EMBL" id="CP144700">
    <property type="protein sequence ID" value="WVZ22381.1"/>
    <property type="molecule type" value="Genomic_DNA"/>
</dbReference>
<keyword evidence="2" id="KW-1185">Reference proteome</keyword>
<feature type="non-terminal residue" evidence="1">
    <location>
        <position position="1"/>
    </location>
</feature>
<organism evidence="1 2">
    <name type="scientific">Vigna mungo</name>
    <name type="common">Black gram</name>
    <name type="synonym">Phaseolus mungo</name>
    <dbReference type="NCBI Taxonomy" id="3915"/>
    <lineage>
        <taxon>Eukaryota</taxon>
        <taxon>Viridiplantae</taxon>
        <taxon>Streptophyta</taxon>
        <taxon>Embryophyta</taxon>
        <taxon>Tracheophyta</taxon>
        <taxon>Spermatophyta</taxon>
        <taxon>Magnoliopsida</taxon>
        <taxon>eudicotyledons</taxon>
        <taxon>Gunneridae</taxon>
        <taxon>Pentapetalae</taxon>
        <taxon>rosids</taxon>
        <taxon>fabids</taxon>
        <taxon>Fabales</taxon>
        <taxon>Fabaceae</taxon>
        <taxon>Papilionoideae</taxon>
        <taxon>50 kb inversion clade</taxon>
        <taxon>NPAAA clade</taxon>
        <taxon>indigoferoid/millettioid clade</taxon>
        <taxon>Phaseoleae</taxon>
        <taxon>Vigna</taxon>
    </lineage>
</organism>
<accession>A0AAQ3SB02</accession>
<name>A0AAQ3SB02_VIGMU</name>
<proteinExistence type="predicted"/>
<evidence type="ECO:0000313" key="1">
    <source>
        <dbReference type="EMBL" id="WVZ22381.1"/>
    </source>
</evidence>
<protein>
    <submittedName>
        <fullName evidence="1">Uncharacterized protein</fullName>
    </submittedName>
</protein>
<gene>
    <name evidence="1" type="ORF">V8G54_000925</name>
</gene>
<dbReference type="AlphaFoldDB" id="A0AAQ3SB02"/>